<evidence type="ECO:0000313" key="5">
    <source>
        <dbReference type="Proteomes" id="UP000829685"/>
    </source>
</evidence>
<feature type="domain" description="C2H2-type" evidence="3">
    <location>
        <begin position="447"/>
        <end position="475"/>
    </location>
</feature>
<protein>
    <recommendedName>
        <fullName evidence="3">C2H2-type domain-containing protein</fullName>
    </recommendedName>
</protein>
<dbReference type="SUPFAM" id="SSF57667">
    <property type="entry name" value="beta-beta-alpha zinc fingers"/>
    <property type="match status" value="1"/>
</dbReference>
<evidence type="ECO:0000256" key="1">
    <source>
        <dbReference type="PROSITE-ProRule" id="PRU00042"/>
    </source>
</evidence>
<dbReference type="Pfam" id="PF24537">
    <property type="entry name" value="zf-C2H2_fungi"/>
    <property type="match status" value="1"/>
</dbReference>
<proteinExistence type="predicted"/>
<feature type="region of interest" description="Disordered" evidence="2">
    <location>
        <begin position="1"/>
        <end position="75"/>
    </location>
</feature>
<organism evidence="4 5">
    <name type="scientific">Neoarthrinium moseri</name>
    <dbReference type="NCBI Taxonomy" id="1658444"/>
    <lineage>
        <taxon>Eukaryota</taxon>
        <taxon>Fungi</taxon>
        <taxon>Dikarya</taxon>
        <taxon>Ascomycota</taxon>
        <taxon>Pezizomycotina</taxon>
        <taxon>Sordariomycetes</taxon>
        <taxon>Xylariomycetidae</taxon>
        <taxon>Amphisphaeriales</taxon>
        <taxon>Apiosporaceae</taxon>
        <taxon>Neoarthrinium</taxon>
    </lineage>
</organism>
<sequence length="617" mass="68938">PRPFASGFSPGSTPMGIPKRPQREDEIAPPPPRFIREPPSFANHHGDYFQGPTSSYGSLGHSRQAHRPGYGRYGTSKTMRLITDEGYHSFEPSLPEQPQAKLLSHNQLYRLTGNDYDSSMLKKFDGKRMLENRSTLSSSVNDVLSQGSATESRQLPPLSLPTWLTAKLFVDSPGHLADMPTHSAIFPMKHRFYGFCSGDYRSPIDTMDPDRSPPLRFKRTNSESMADDITVAISTHGSYDNSADDMGFTTEDAGMGRLHLEEGSLRSEYQTIGCERRASSPPGDELPLQSLTGASKLLHRREGASRDSPQSRFAISQNSFSSISSNGRDSSYAPPLPMTAARDMSIASFFGRRSPGGLSPGGLSPVVSPSNTPISLTQSPRSPIVRVLFQSQVSDSRPLVSSRKLTGLPKACDSRIQGFYMCECCPKKPKKFETVGDLNAHAAEKQYECSFCGNRFKNKNEAERHRNSLHVRRRSWSCSALHVVGYKKAFHDSSHHPGEADACGYCGQQFLRNGGAGRARHATEQDWDDRLQHLQEVHKFGECNFSKKFFRADHFRQHLKHSHAGMRGKWTYMLETDCMIEEERPQPRWKAHKTRNLRDGAIAVWGSIDEKDPPDRS</sequence>
<feature type="compositionally biased region" description="Low complexity" evidence="2">
    <location>
        <begin position="316"/>
        <end position="331"/>
    </location>
</feature>
<evidence type="ECO:0000259" key="3">
    <source>
        <dbReference type="PROSITE" id="PS50157"/>
    </source>
</evidence>
<evidence type="ECO:0000256" key="2">
    <source>
        <dbReference type="SAM" id="MobiDB-lite"/>
    </source>
</evidence>
<dbReference type="PROSITE" id="PS00028">
    <property type="entry name" value="ZINC_FINGER_C2H2_1"/>
    <property type="match status" value="1"/>
</dbReference>
<dbReference type="InterPro" id="IPR013087">
    <property type="entry name" value="Znf_C2H2_type"/>
</dbReference>
<name>A0A9P9W8J8_9PEZI</name>
<feature type="region of interest" description="Disordered" evidence="2">
    <location>
        <begin position="298"/>
        <end position="337"/>
    </location>
</feature>
<keyword evidence="1" id="KW-0862">Zinc</keyword>
<keyword evidence="1" id="KW-0479">Metal-binding</keyword>
<feature type="non-terminal residue" evidence="4">
    <location>
        <position position="1"/>
    </location>
</feature>
<dbReference type="SMART" id="SM00355">
    <property type="entry name" value="ZnF_C2H2"/>
    <property type="match status" value="2"/>
</dbReference>
<dbReference type="Gene3D" id="3.30.160.60">
    <property type="entry name" value="Classic Zinc Finger"/>
    <property type="match status" value="1"/>
</dbReference>
<gene>
    <name evidence="4" type="ORF">JX265_013653</name>
</gene>
<dbReference type="GO" id="GO:0008270">
    <property type="term" value="F:zinc ion binding"/>
    <property type="evidence" value="ECO:0007669"/>
    <property type="project" value="UniProtKB-KW"/>
</dbReference>
<evidence type="ECO:0000313" key="4">
    <source>
        <dbReference type="EMBL" id="KAI1849267.1"/>
    </source>
</evidence>
<keyword evidence="5" id="KW-1185">Reference proteome</keyword>
<reference evidence="4" key="1">
    <citation type="submission" date="2021-03" db="EMBL/GenBank/DDBJ databases">
        <title>Revisited historic fungal species revealed as producer of novel bioactive compounds through whole genome sequencing and comparative genomics.</title>
        <authorList>
            <person name="Vignolle G.A."/>
            <person name="Hochenegger N."/>
            <person name="Mach R.L."/>
            <person name="Mach-Aigner A.R."/>
            <person name="Javad Rahimi M."/>
            <person name="Salim K.A."/>
            <person name="Chan C.M."/>
            <person name="Lim L.B.L."/>
            <person name="Cai F."/>
            <person name="Druzhinina I.S."/>
            <person name="U'Ren J.M."/>
            <person name="Derntl C."/>
        </authorList>
    </citation>
    <scope>NUCLEOTIDE SEQUENCE</scope>
    <source>
        <strain evidence="4">TUCIM 5799</strain>
    </source>
</reference>
<comment type="caution">
    <text evidence="4">The sequence shown here is derived from an EMBL/GenBank/DDBJ whole genome shotgun (WGS) entry which is preliminary data.</text>
</comment>
<dbReference type="AlphaFoldDB" id="A0A9P9W8J8"/>
<keyword evidence="1" id="KW-0863">Zinc-finger</keyword>
<dbReference type="Proteomes" id="UP000829685">
    <property type="component" value="Unassembled WGS sequence"/>
</dbReference>
<dbReference type="EMBL" id="JAFIMR010000078">
    <property type="protein sequence ID" value="KAI1849267.1"/>
    <property type="molecule type" value="Genomic_DNA"/>
</dbReference>
<dbReference type="InterPro" id="IPR036236">
    <property type="entry name" value="Znf_C2H2_sf"/>
</dbReference>
<accession>A0A9P9W8J8</accession>
<dbReference type="PROSITE" id="PS50157">
    <property type="entry name" value="ZINC_FINGER_C2H2_2"/>
    <property type="match status" value="1"/>
</dbReference>
<dbReference type="InterPro" id="IPR057026">
    <property type="entry name" value="Znf-C2H2_ascomycetes"/>
</dbReference>